<dbReference type="EMBL" id="GL883101">
    <property type="protein sequence ID" value="EGG08364.1"/>
    <property type="molecule type" value="Genomic_DNA"/>
</dbReference>
<feature type="compositionally biased region" description="Polar residues" evidence="1">
    <location>
        <begin position="365"/>
        <end position="393"/>
    </location>
</feature>
<dbReference type="InParanoid" id="F4RHF6"/>
<keyword evidence="3" id="KW-1185">Reference proteome</keyword>
<dbReference type="AlphaFoldDB" id="F4RHF6"/>
<gene>
    <name evidence="2" type="ORF">MELLADRAFT_61963</name>
</gene>
<reference evidence="3" key="1">
    <citation type="journal article" date="2011" name="Proc. Natl. Acad. Sci. U.S.A.">
        <title>Obligate biotrophy features unraveled by the genomic analysis of rust fungi.</title>
        <authorList>
            <person name="Duplessis S."/>
            <person name="Cuomo C.A."/>
            <person name="Lin Y.-C."/>
            <person name="Aerts A."/>
            <person name="Tisserant E."/>
            <person name="Veneault-Fourrey C."/>
            <person name="Joly D.L."/>
            <person name="Hacquard S."/>
            <person name="Amselem J."/>
            <person name="Cantarel B.L."/>
            <person name="Chiu R."/>
            <person name="Coutinho P.M."/>
            <person name="Feau N."/>
            <person name="Field M."/>
            <person name="Frey P."/>
            <person name="Gelhaye E."/>
            <person name="Goldberg J."/>
            <person name="Grabherr M.G."/>
            <person name="Kodira C.D."/>
            <person name="Kohler A."/>
            <person name="Kuees U."/>
            <person name="Lindquist E.A."/>
            <person name="Lucas S.M."/>
            <person name="Mago R."/>
            <person name="Mauceli E."/>
            <person name="Morin E."/>
            <person name="Murat C."/>
            <person name="Pangilinan J.L."/>
            <person name="Park R."/>
            <person name="Pearson M."/>
            <person name="Quesneville H."/>
            <person name="Rouhier N."/>
            <person name="Sakthikumar S."/>
            <person name="Salamov A.A."/>
            <person name="Schmutz J."/>
            <person name="Selles B."/>
            <person name="Shapiro H."/>
            <person name="Tanguay P."/>
            <person name="Tuskan G.A."/>
            <person name="Henrissat B."/>
            <person name="Van de Peer Y."/>
            <person name="Rouze P."/>
            <person name="Ellis J.G."/>
            <person name="Dodds P.N."/>
            <person name="Schein J.E."/>
            <person name="Zhong S."/>
            <person name="Hamelin R.C."/>
            <person name="Grigoriev I.V."/>
            <person name="Szabo L.J."/>
            <person name="Martin F."/>
        </authorList>
    </citation>
    <scope>NUCLEOTIDE SEQUENCE [LARGE SCALE GENOMIC DNA]</scope>
    <source>
        <strain evidence="3">98AG31 / pathotype 3-4-7</strain>
    </source>
</reference>
<evidence type="ECO:0000256" key="1">
    <source>
        <dbReference type="SAM" id="MobiDB-lite"/>
    </source>
</evidence>
<feature type="region of interest" description="Disordered" evidence="1">
    <location>
        <begin position="1"/>
        <end position="26"/>
    </location>
</feature>
<dbReference type="VEuPathDB" id="FungiDB:MELLADRAFT_61963"/>
<dbReference type="GeneID" id="18929819"/>
<organism evidence="3">
    <name type="scientific">Melampsora larici-populina (strain 98AG31 / pathotype 3-4-7)</name>
    <name type="common">Poplar leaf rust fungus</name>
    <dbReference type="NCBI Taxonomy" id="747676"/>
    <lineage>
        <taxon>Eukaryota</taxon>
        <taxon>Fungi</taxon>
        <taxon>Dikarya</taxon>
        <taxon>Basidiomycota</taxon>
        <taxon>Pucciniomycotina</taxon>
        <taxon>Pucciniomycetes</taxon>
        <taxon>Pucciniales</taxon>
        <taxon>Melampsoraceae</taxon>
        <taxon>Melampsora</taxon>
    </lineage>
</organism>
<evidence type="ECO:0000313" key="3">
    <source>
        <dbReference type="Proteomes" id="UP000001072"/>
    </source>
</evidence>
<evidence type="ECO:0000313" key="2">
    <source>
        <dbReference type="EMBL" id="EGG08364.1"/>
    </source>
</evidence>
<dbReference type="HOGENOM" id="CLU_015424_1_0_1"/>
<proteinExistence type="predicted"/>
<dbReference type="RefSeq" id="XP_007408562.1">
    <property type="nucleotide sequence ID" value="XM_007408500.1"/>
</dbReference>
<accession>F4RHF6</accession>
<protein>
    <submittedName>
        <fullName evidence="2">Uncharacterized protein</fullName>
    </submittedName>
</protein>
<feature type="region of interest" description="Disordered" evidence="1">
    <location>
        <begin position="534"/>
        <end position="561"/>
    </location>
</feature>
<feature type="region of interest" description="Disordered" evidence="1">
    <location>
        <begin position="339"/>
        <end position="408"/>
    </location>
</feature>
<feature type="compositionally biased region" description="Polar residues" evidence="1">
    <location>
        <begin position="339"/>
        <end position="353"/>
    </location>
</feature>
<sequence length="561" mass="63180">MTGKPGKPYISPEYRRVNPSEDLPKPSYGSAVGLTCPGCPPSNMRSLTYIKAGEDTVKVRSQPLLSNVLHQPAQSRDLNDQRWNEIPNPVRPVCSWTIDQHSRPPKNIDRRAILAVSDNTANRAVRLSVLQVIATYTEISHPPSKTHLQQTQYLGKNNLHLKDPRLYQLSAPKVWAESDGSFRSKAWPYLNELARNRHNERPPILLSTKDIRPPVITHHFKNWPVAIFADCPGLVRQAKEAAGASWDEHVLVWDEMVRNWRDISVCIPNRYQSTARNLVNCLPSQQTALTEQLQDALESLGLGKPMLPKPPGPISSSTAADIANNHLRDPIQVLTSAPQQYPSKGQVGSSENPISFLDKPDSDSEFNAHNLQQDGRMSPVTANQTAHPSTPDTLLSRPDQPVAGHDGTLLTCPPGVQKLDQKPFANVMLQEWPGEDLLVSSLLEWFDASSVRGTRVPQWIVRYGSTYRFNEQTINRYWRFIDKVKNPTMRQWFQEWPQVGVVNQHNLRVSQARHTFQREFNEVSKLKTTIASERLLDKPSRGHKRKGNSHAISSSATPPLH</sequence>
<feature type="compositionally biased region" description="Basic and acidic residues" evidence="1">
    <location>
        <begin position="13"/>
        <end position="24"/>
    </location>
</feature>
<name>F4RHF6_MELLP</name>
<dbReference type="KEGG" id="mlr:MELLADRAFT_61963"/>
<dbReference type="Proteomes" id="UP000001072">
    <property type="component" value="Unassembled WGS sequence"/>
</dbReference>
<feature type="compositionally biased region" description="Polar residues" evidence="1">
    <location>
        <begin position="550"/>
        <end position="561"/>
    </location>
</feature>